<evidence type="ECO:0000313" key="1">
    <source>
        <dbReference type="EMBL" id="KAK7051993.1"/>
    </source>
</evidence>
<gene>
    <name evidence="1" type="ORF">R3P38DRAFT_3255224</name>
</gene>
<organism evidence="1 2">
    <name type="scientific">Favolaschia claudopus</name>
    <dbReference type="NCBI Taxonomy" id="2862362"/>
    <lineage>
        <taxon>Eukaryota</taxon>
        <taxon>Fungi</taxon>
        <taxon>Dikarya</taxon>
        <taxon>Basidiomycota</taxon>
        <taxon>Agaricomycotina</taxon>
        <taxon>Agaricomycetes</taxon>
        <taxon>Agaricomycetidae</taxon>
        <taxon>Agaricales</taxon>
        <taxon>Marasmiineae</taxon>
        <taxon>Mycenaceae</taxon>
        <taxon>Favolaschia</taxon>
    </lineage>
</organism>
<protein>
    <submittedName>
        <fullName evidence="1">Uncharacterized protein</fullName>
    </submittedName>
</protein>
<comment type="caution">
    <text evidence="1">The sequence shown here is derived from an EMBL/GenBank/DDBJ whole genome shotgun (WGS) entry which is preliminary data.</text>
</comment>
<proteinExistence type="predicted"/>
<name>A0AAW0DLN6_9AGAR</name>
<evidence type="ECO:0000313" key="2">
    <source>
        <dbReference type="Proteomes" id="UP001362999"/>
    </source>
</evidence>
<dbReference type="EMBL" id="JAWWNJ010000007">
    <property type="protein sequence ID" value="KAK7051993.1"/>
    <property type="molecule type" value="Genomic_DNA"/>
</dbReference>
<keyword evidence="2" id="KW-1185">Reference proteome</keyword>
<dbReference type="Proteomes" id="UP001362999">
    <property type="component" value="Unassembled WGS sequence"/>
</dbReference>
<accession>A0AAW0DLN6</accession>
<reference evidence="1 2" key="1">
    <citation type="journal article" date="2024" name="J Genomics">
        <title>Draft genome sequencing and assembly of Favolaschia claudopus CIRM-BRFM 2984 isolated from oak limbs.</title>
        <authorList>
            <person name="Navarro D."/>
            <person name="Drula E."/>
            <person name="Chaduli D."/>
            <person name="Cazenave R."/>
            <person name="Ahrendt S."/>
            <person name="Wang J."/>
            <person name="Lipzen A."/>
            <person name="Daum C."/>
            <person name="Barry K."/>
            <person name="Grigoriev I.V."/>
            <person name="Favel A."/>
            <person name="Rosso M.N."/>
            <person name="Martin F."/>
        </authorList>
    </citation>
    <scope>NUCLEOTIDE SEQUENCE [LARGE SCALE GENOMIC DNA]</scope>
    <source>
        <strain evidence="1 2">CIRM-BRFM 2984</strain>
    </source>
</reference>
<sequence length="407" mass="44553">MSEPRTLEHLLPLPFLGYLEIPIQVKIFKANQAATLNASIAVVDAGLSVVIISSSSTTPCTIPTTKLGSQYSPTLNSKRRLAFGKPFLRRISCQRSAPRRHLLILSSFIAAPTLSRACLPTQLSLFEPRTHPRHRLGLLYSMLHCPSPLHFASSSSLLSRARSRALSSFPAPNTYHTTIQYQTSLPYPAAIVTYLSRPPDASPFHNAPLQFNSLNAIRSTSLPTFLSICVFTATFIGVPFPFQFAYRCLHVPSSRLPGRFSLLFFLPLSCHRPSSFIHPQPHATTPPASICCRLLPVAFDHSPHATPAHPQAYSRYDIQAASSFLPICVPAPPSPSTYLLLVVPLIRYYLSVYLVPLLLPASSTPSCVSLSFSAAIVRAMLTPMHATSLLHSSSFLSSMITIPGLWA</sequence>
<dbReference type="AlphaFoldDB" id="A0AAW0DLN6"/>